<evidence type="ECO:0000259" key="6">
    <source>
        <dbReference type="PROSITE" id="PS50110"/>
    </source>
</evidence>
<dbReference type="AlphaFoldDB" id="A0A1H6TTZ7"/>
<name>A0A1H6TTZ7_9GAMM</name>
<evidence type="ECO:0000256" key="1">
    <source>
        <dbReference type="ARBA" id="ARBA00000085"/>
    </source>
</evidence>
<reference evidence="8" key="1">
    <citation type="submission" date="2016-10" db="EMBL/GenBank/DDBJ databases">
        <authorList>
            <person name="Varghese N."/>
            <person name="Submissions S."/>
        </authorList>
    </citation>
    <scope>NUCLEOTIDE SEQUENCE [LARGE SCALE GENOMIC DNA]</scope>
    <source>
        <strain evidence="8">DSM 7165</strain>
    </source>
</reference>
<gene>
    <name evidence="7" type="ORF">SAMN05421831_11222</name>
</gene>
<comment type="catalytic activity">
    <reaction evidence="1">
        <text>ATP + protein L-histidine = ADP + protein N-phospho-L-histidine.</text>
        <dbReference type="EC" id="2.7.13.3"/>
    </reaction>
</comment>
<dbReference type="OrthoDB" id="1931120at2"/>
<dbReference type="SUPFAM" id="SSF55874">
    <property type="entry name" value="ATPase domain of HSP90 chaperone/DNA topoisomerase II/histidine kinase"/>
    <property type="match status" value="1"/>
</dbReference>
<dbReference type="EC" id="2.7.13.3" evidence="2"/>
<dbReference type="Pfam" id="PF02518">
    <property type="entry name" value="HATPase_c"/>
    <property type="match status" value="1"/>
</dbReference>
<dbReference type="STRING" id="64971.SAMN05421831_11222"/>
<feature type="modified residue" description="4-aspartylphosphate" evidence="4">
    <location>
        <position position="53"/>
    </location>
</feature>
<dbReference type="PROSITE" id="PS50110">
    <property type="entry name" value="RESPONSE_REGULATORY"/>
    <property type="match status" value="1"/>
</dbReference>
<dbReference type="InterPro" id="IPR011006">
    <property type="entry name" value="CheY-like_superfamily"/>
</dbReference>
<dbReference type="Pfam" id="PF00072">
    <property type="entry name" value="Response_reg"/>
    <property type="match status" value="1"/>
</dbReference>
<evidence type="ECO:0000313" key="7">
    <source>
        <dbReference type="EMBL" id="SEI83548.1"/>
    </source>
</evidence>
<dbReference type="PROSITE" id="PS50109">
    <property type="entry name" value="HIS_KIN"/>
    <property type="match status" value="1"/>
</dbReference>
<dbReference type="EMBL" id="FNYH01000012">
    <property type="protein sequence ID" value="SEI83548.1"/>
    <property type="molecule type" value="Genomic_DNA"/>
</dbReference>
<dbReference type="InterPro" id="IPR003594">
    <property type="entry name" value="HATPase_dom"/>
</dbReference>
<dbReference type="SMART" id="SM00448">
    <property type="entry name" value="REC"/>
    <property type="match status" value="1"/>
</dbReference>
<feature type="domain" description="Response regulatory" evidence="6">
    <location>
        <begin position="4"/>
        <end position="119"/>
    </location>
</feature>
<evidence type="ECO:0000256" key="4">
    <source>
        <dbReference type="PROSITE-ProRule" id="PRU00169"/>
    </source>
</evidence>
<evidence type="ECO:0000259" key="5">
    <source>
        <dbReference type="PROSITE" id="PS50109"/>
    </source>
</evidence>
<dbReference type="SMART" id="SM00387">
    <property type="entry name" value="HATPase_c"/>
    <property type="match status" value="1"/>
</dbReference>
<dbReference type="InterPro" id="IPR004358">
    <property type="entry name" value="Sig_transdc_His_kin-like_C"/>
</dbReference>
<dbReference type="CDD" id="cd17574">
    <property type="entry name" value="REC_OmpR"/>
    <property type="match status" value="1"/>
</dbReference>
<dbReference type="InterPro" id="IPR005467">
    <property type="entry name" value="His_kinase_dom"/>
</dbReference>
<evidence type="ECO:0000256" key="3">
    <source>
        <dbReference type="ARBA" id="ARBA00022553"/>
    </source>
</evidence>
<keyword evidence="8" id="KW-1185">Reference proteome</keyword>
<dbReference type="InterPro" id="IPR001789">
    <property type="entry name" value="Sig_transdc_resp-reg_receiver"/>
</dbReference>
<dbReference type="Gene3D" id="3.40.50.2300">
    <property type="match status" value="1"/>
</dbReference>
<sequence>MDKKILVVDDDSSQLRLYQYCLTQAGYEVICALDGMQGLQYWQAHQPSFVIMDIELPDMTGYEVVANIRSQQGAWVPIIFATSFDDELHRQQALTSGGDDYIVKPISVDKLLHRLGLLEEILEKNTALKLHTEHLARLQENLALIASQGHEFNNLLASIQGLSEVNLQLLEEGSTPYKNQQQILLAGDRAQMLIERLGYGQTNIDVKKDYLNISDFLQEIHALLSALVKPPVRLAFQIENIGLQIFVDRDYLLQVLVNLIRNAYHACRSCNLGCDSQKREYRIQVVLAKCDDHALIQVIDQGCGMSATSVQNMLRPFYTTKNHTQGMGLGMMLVQSFVEHHQARLQVQSELSQGTHINLLIPLIEMAP</sequence>
<accession>A0A1H6TTZ7</accession>
<dbReference type="PANTHER" id="PTHR43547:SF2">
    <property type="entry name" value="HYBRID SIGNAL TRANSDUCTION HISTIDINE KINASE C"/>
    <property type="match status" value="1"/>
</dbReference>
<dbReference type="PANTHER" id="PTHR43547">
    <property type="entry name" value="TWO-COMPONENT HISTIDINE KINASE"/>
    <property type="match status" value="1"/>
</dbReference>
<organism evidence="7 8">
    <name type="scientific">Allopseudospirillum japonicum</name>
    <dbReference type="NCBI Taxonomy" id="64971"/>
    <lineage>
        <taxon>Bacteria</taxon>
        <taxon>Pseudomonadati</taxon>
        <taxon>Pseudomonadota</taxon>
        <taxon>Gammaproteobacteria</taxon>
        <taxon>Oceanospirillales</taxon>
        <taxon>Oceanospirillaceae</taxon>
        <taxon>Allopseudospirillum</taxon>
    </lineage>
</organism>
<keyword evidence="7" id="KW-0418">Kinase</keyword>
<feature type="domain" description="Histidine kinase" evidence="5">
    <location>
        <begin position="147"/>
        <end position="365"/>
    </location>
</feature>
<dbReference type="RefSeq" id="WP_093311516.1">
    <property type="nucleotide sequence ID" value="NZ_FNYH01000012.1"/>
</dbReference>
<dbReference type="SUPFAM" id="SSF52172">
    <property type="entry name" value="CheY-like"/>
    <property type="match status" value="1"/>
</dbReference>
<protein>
    <recommendedName>
        <fullName evidence="2">histidine kinase</fullName>
        <ecNumber evidence="2">2.7.13.3</ecNumber>
    </recommendedName>
</protein>
<dbReference type="PRINTS" id="PR00344">
    <property type="entry name" value="BCTRLSENSOR"/>
</dbReference>
<dbReference type="Gene3D" id="3.30.565.10">
    <property type="entry name" value="Histidine kinase-like ATPase, C-terminal domain"/>
    <property type="match status" value="1"/>
</dbReference>
<evidence type="ECO:0000313" key="8">
    <source>
        <dbReference type="Proteomes" id="UP000242999"/>
    </source>
</evidence>
<evidence type="ECO:0000256" key="2">
    <source>
        <dbReference type="ARBA" id="ARBA00012438"/>
    </source>
</evidence>
<keyword evidence="3 4" id="KW-0597">Phosphoprotein</keyword>
<dbReference type="Proteomes" id="UP000242999">
    <property type="component" value="Unassembled WGS sequence"/>
</dbReference>
<dbReference type="GO" id="GO:0000155">
    <property type="term" value="F:phosphorelay sensor kinase activity"/>
    <property type="evidence" value="ECO:0007669"/>
    <property type="project" value="TreeGrafter"/>
</dbReference>
<dbReference type="InterPro" id="IPR036890">
    <property type="entry name" value="HATPase_C_sf"/>
</dbReference>
<keyword evidence="7" id="KW-0808">Transferase</keyword>
<proteinExistence type="predicted"/>